<feature type="region of interest" description="Disordered" evidence="3">
    <location>
        <begin position="80"/>
        <end position="114"/>
    </location>
</feature>
<feature type="domain" description="BPL/LPL catalytic" evidence="5">
    <location>
        <begin position="472"/>
        <end position="670"/>
    </location>
</feature>
<evidence type="ECO:0000313" key="7">
    <source>
        <dbReference type="Proteomes" id="UP000438429"/>
    </source>
</evidence>
<dbReference type="InterPro" id="IPR003347">
    <property type="entry name" value="JmjC_dom"/>
</dbReference>
<dbReference type="InterPro" id="IPR004143">
    <property type="entry name" value="BPL_LPL_catalytic"/>
</dbReference>
<evidence type="ECO:0000256" key="2">
    <source>
        <dbReference type="ARBA" id="ARBA00022598"/>
    </source>
</evidence>
<dbReference type="InterPro" id="IPR045864">
    <property type="entry name" value="aa-tRNA-synth_II/BPL/LPL"/>
</dbReference>
<feature type="compositionally biased region" description="Basic and acidic residues" evidence="3">
    <location>
        <begin position="80"/>
        <end position="90"/>
    </location>
</feature>
<feature type="compositionally biased region" description="Basic and acidic residues" evidence="3">
    <location>
        <begin position="1410"/>
        <end position="1444"/>
    </location>
</feature>
<comment type="similarity">
    <text evidence="1">Belongs to the biotin--protein ligase family.</text>
</comment>
<dbReference type="Gene3D" id="3.30.930.10">
    <property type="entry name" value="Bira Bifunctional Protein, Domain 2"/>
    <property type="match status" value="1"/>
</dbReference>
<name>A0A6A4T6D7_SCOMX</name>
<dbReference type="GO" id="GO:0005737">
    <property type="term" value="C:cytoplasm"/>
    <property type="evidence" value="ECO:0007669"/>
    <property type="project" value="TreeGrafter"/>
</dbReference>
<gene>
    <name evidence="6" type="ORF">F2P81_009208</name>
</gene>
<keyword evidence="2" id="KW-0436">Ligase</keyword>
<dbReference type="SUPFAM" id="SSF55681">
    <property type="entry name" value="Class II aaRS and biotin synthetases"/>
    <property type="match status" value="1"/>
</dbReference>
<dbReference type="Proteomes" id="UP000438429">
    <property type="component" value="Unassembled WGS sequence"/>
</dbReference>
<dbReference type="CDD" id="cd16442">
    <property type="entry name" value="BPL"/>
    <property type="match status" value="1"/>
</dbReference>
<evidence type="ECO:0000256" key="3">
    <source>
        <dbReference type="SAM" id="MobiDB-lite"/>
    </source>
</evidence>
<dbReference type="GO" id="GO:0004077">
    <property type="term" value="F:biotin--[biotin carboxyl-carrier protein] ligase activity"/>
    <property type="evidence" value="ECO:0007669"/>
    <property type="project" value="InterPro"/>
</dbReference>
<comment type="caution">
    <text evidence="6">The sequence shown here is derived from an EMBL/GenBank/DDBJ whole genome shotgun (WGS) entry which is preliminary data.</text>
</comment>
<sequence length="1469" mass="166619">MRDEGCNAVVIQESTLSQLLEKECPQSPKAETSLWLRCTQTEEGVVQPLPCNLLADPQHTHCCKRSLLLTPCEKRRVVERRGSEPLRGTHDLGPVGDSEVHSSGNHHHMEGHGHHLHLSSCHECLEMENSTILSVKYASAENIPDLPDDNSVELDNRAETLDEHQQDTGQRDGVDCNNKPPNVLVYTSGCQERFQAVHQLLSECINLENNVIYPLQPQQALSDPWMDNTRLLVVAEEDTLTPQLQTRFFTYLSQGGRVLGLASTLCPAGLCLEVRERLRRRVSRLSFIKEDNTELELSLLASGKVYVRDTQGGGEVELWGELKGEVPDQRDMVIVRVTHGRDSGEAVLCQVHLDIAPENLTTEGFDELKVSNALRYEVLTEILISLGLSCEINHTLAPSPIHLMATCLKEKTIFLKWLETQADQNGLLRLPKSSLRLVSCSDLQDGPFLPEVPLALVTNSSESQSWVEFRMETYRKNLKTSQLGHILLYTENVSSTMELLEGLNLHLPKDVGVIAVAGRQSQGRGRGRNTWLSPLGCAMFTLKVQVELSSRLGQRIPFLQHLAALAVVEAVRTLPGYQDIDLRVKWPNDIYYSNLMKLGGVLVTSSVIGSTFHLLIGCGFNVTNSNPTVCINDLIQQYNIQHNCSLQALSCDQLIARSVSCLEVLISSFQQGGQDAILPTYYKRWLHRFPSIHSSILMNGRSGDYPDNIQMASPNAKSSHALRTIIIKMPKKSKTKSVKRQRSDGEQPTPKQSRVEQSNTPAPLCFHSPVSLFESLIHPMGTEQFFMEYWEKKPLHLKRSDSNIASYYQSLFQLSDLQSLCSQGLDYYKDINVVRCINGKKKVLNKDGRVKSSVLNKYLVQNKATIQFHQPQRFKDELWRILEKLECFFGALVGSNIYITPQDSQGLPAHYDDVEVFILQLEGQKHWRLYSPTVPLAAEYSVESEERIGSPTHDIILEAGDVLYFPRGTIHHARTPAGVDHSTHLTLSTYQRMSWGDMLLDIFPGLLFDRSRTEVSLREGMPRGHLLGNSEGLDTSRRLVTGLRSLANEIETGLLEVRSTHMKRDFIMNRLPPYSQQHLLTPCERIPSLEDMVCLRFKDHMVITMEASQQRTSMLSTLSTMMSHGFKSSKQDFTFGQWRFTAAKNHIMKSKDIERLAEEMSMPSLPEMLFGDNILRIQHTNGYGIEFNAIDALKRVNNMEDAVKVACAQEWQDSRADSEHSKEVVRPYDWTYTTDYKGTLIGEGIQMKVTETTECINMEKLKAREQIMFFDDILLFEDELHDHGVSMISVKIRVMPTSFFLLLRFFLRVDGVLIRINDTRLYHEAGKNYMLREFSTRESKIEELKNVPAALYTDPNEIAQHLSLKLKATFCPRRNSISSGNQWNATWTRRVGDRSEFSRRGSSCSRREFAQVRVKEEKPTEKEGSIEPEDRLSDRTRPDRKTFGCRDNYVVTKPDKQSNKGRLNITSVL</sequence>
<feature type="region of interest" description="Disordered" evidence="3">
    <location>
        <begin position="1410"/>
        <end position="1469"/>
    </location>
</feature>
<dbReference type="Gene3D" id="3.90.930.40">
    <property type="match status" value="1"/>
</dbReference>
<dbReference type="InterPro" id="IPR007303">
    <property type="entry name" value="TIP41-like"/>
</dbReference>
<accession>A0A6A4T6D7</accession>
<dbReference type="PANTHER" id="PTHR12835:SF5">
    <property type="entry name" value="BIOTIN--PROTEIN LIGASE"/>
    <property type="match status" value="1"/>
</dbReference>
<dbReference type="EMBL" id="VEVO01000008">
    <property type="protein sequence ID" value="KAF0038724.1"/>
    <property type="molecule type" value="Genomic_DNA"/>
</dbReference>
<feature type="domain" description="JmjC" evidence="4">
    <location>
        <begin position="870"/>
        <end position="1006"/>
    </location>
</feature>
<dbReference type="Pfam" id="PF04176">
    <property type="entry name" value="TIP41"/>
    <property type="match status" value="1"/>
</dbReference>
<protein>
    <submittedName>
        <fullName evidence="6">Uncharacterized protein</fullName>
    </submittedName>
</protein>
<dbReference type="InterPro" id="IPR004408">
    <property type="entry name" value="Biotin_CoA_COase_ligase"/>
</dbReference>
<evidence type="ECO:0000313" key="6">
    <source>
        <dbReference type="EMBL" id="KAF0038724.1"/>
    </source>
</evidence>
<dbReference type="Pfam" id="PF08007">
    <property type="entry name" value="JmjC_2"/>
    <property type="match status" value="1"/>
</dbReference>
<proteinExistence type="inferred from homology"/>
<evidence type="ECO:0000259" key="4">
    <source>
        <dbReference type="PROSITE" id="PS51184"/>
    </source>
</evidence>
<feature type="compositionally biased region" description="Polar residues" evidence="3">
    <location>
        <begin position="749"/>
        <end position="761"/>
    </location>
</feature>
<feature type="compositionally biased region" description="Basic residues" evidence="3">
    <location>
        <begin position="731"/>
        <end position="740"/>
    </location>
</feature>
<organism evidence="6 7">
    <name type="scientific">Scophthalmus maximus</name>
    <name type="common">Turbot</name>
    <name type="synonym">Psetta maxima</name>
    <dbReference type="NCBI Taxonomy" id="52904"/>
    <lineage>
        <taxon>Eukaryota</taxon>
        <taxon>Metazoa</taxon>
        <taxon>Chordata</taxon>
        <taxon>Craniata</taxon>
        <taxon>Vertebrata</taxon>
        <taxon>Euteleostomi</taxon>
        <taxon>Actinopterygii</taxon>
        <taxon>Neopterygii</taxon>
        <taxon>Teleostei</taxon>
        <taxon>Neoteleostei</taxon>
        <taxon>Acanthomorphata</taxon>
        <taxon>Carangaria</taxon>
        <taxon>Pleuronectiformes</taxon>
        <taxon>Pleuronectoidei</taxon>
        <taxon>Scophthalmidae</taxon>
        <taxon>Scophthalmus</taxon>
    </lineage>
</organism>
<dbReference type="SUPFAM" id="SSF51197">
    <property type="entry name" value="Clavaminate synthase-like"/>
    <property type="match status" value="1"/>
</dbReference>
<evidence type="ECO:0000256" key="1">
    <source>
        <dbReference type="ARBA" id="ARBA00009934"/>
    </source>
</evidence>
<feature type="region of interest" description="Disordered" evidence="3">
    <location>
        <begin position="731"/>
        <end position="761"/>
    </location>
</feature>
<reference evidence="6 7" key="1">
    <citation type="submission" date="2019-06" db="EMBL/GenBank/DDBJ databases">
        <title>Draft genomes of female and male turbot (Scophthalmus maximus).</title>
        <authorList>
            <person name="Xu H."/>
            <person name="Xu X.-W."/>
            <person name="Shao C."/>
            <person name="Chen S."/>
        </authorList>
    </citation>
    <scope>NUCLEOTIDE SEQUENCE [LARGE SCALE GENOMIC DNA]</scope>
    <source>
        <strain evidence="6">Ysfricsl-2016a</strain>
        <tissue evidence="6">Blood</tissue>
    </source>
</reference>
<dbReference type="PROSITE" id="PS51733">
    <property type="entry name" value="BPL_LPL_CATALYTIC"/>
    <property type="match status" value="1"/>
</dbReference>
<feature type="compositionally biased region" description="Polar residues" evidence="3">
    <location>
        <begin position="1460"/>
        <end position="1469"/>
    </location>
</feature>
<dbReference type="Pfam" id="PF03099">
    <property type="entry name" value="BPL_LplA_LipB"/>
    <property type="match status" value="1"/>
</dbReference>
<dbReference type="PROSITE" id="PS51184">
    <property type="entry name" value="JMJC"/>
    <property type="match status" value="1"/>
</dbReference>
<dbReference type="PANTHER" id="PTHR12835">
    <property type="entry name" value="BIOTIN PROTEIN LIGASE"/>
    <property type="match status" value="1"/>
</dbReference>
<dbReference type="Gene3D" id="2.60.120.650">
    <property type="entry name" value="Cupin"/>
    <property type="match status" value="1"/>
</dbReference>
<dbReference type="Gene3D" id="1.10.10.1500">
    <property type="entry name" value="JmjC domain-containing ribosomal oxygenase (ROX), dimer domain"/>
    <property type="match status" value="1"/>
</dbReference>
<evidence type="ECO:0000259" key="5">
    <source>
        <dbReference type="PROSITE" id="PS51733"/>
    </source>
</evidence>